<evidence type="ECO:0000313" key="2">
    <source>
        <dbReference type="EMBL" id="KAJ7655428.1"/>
    </source>
</evidence>
<gene>
    <name evidence="2" type="ORF">B0H17DRAFT_1099053</name>
</gene>
<feature type="compositionally biased region" description="Low complexity" evidence="1">
    <location>
        <begin position="27"/>
        <end position="36"/>
    </location>
</feature>
<dbReference type="AlphaFoldDB" id="A0AAD7G4V0"/>
<evidence type="ECO:0000313" key="3">
    <source>
        <dbReference type="Proteomes" id="UP001221757"/>
    </source>
</evidence>
<feature type="region of interest" description="Disordered" evidence="1">
    <location>
        <begin position="17"/>
        <end position="95"/>
    </location>
</feature>
<sequence>ALETQARIARWAEGLYELPQKDPHAPPTAASAASAALPREKDRRRTRSSDLDRERDRDHTRSRARSRRSPPPPLPMQRERDVPPRPQTAPPQEIQMQHQHPGFGTVYPVPVQPYYPGPAPGYYATPPLQPLQPLPQPVPVPMSVRHGSYPPPSAGYPPLPPGYVYAAPAPVPAPLYVQQPQPMYAVHQQQQPPPPTRRELPLIKRLFRLSRESTRPHAIVSTPIALRVPSSSSPLYPILLSPPPLGCISIHYHDIREKMSEYTFSPEAYQRHFETQHTRAAAEGSACPADPPVCRLCRPAPPEGAAHAVFRLRSRPESQQEALPAPAASDAARAPADRPAAADAPPVQPYYPAPGCPDDFDPVSDEKRC</sequence>
<feature type="compositionally biased region" description="Low complexity" evidence="1">
    <location>
        <begin position="322"/>
        <end position="345"/>
    </location>
</feature>
<feature type="compositionally biased region" description="Basic and acidic residues" evidence="1">
    <location>
        <begin position="38"/>
        <end position="61"/>
    </location>
</feature>
<evidence type="ECO:0000256" key="1">
    <source>
        <dbReference type="SAM" id="MobiDB-lite"/>
    </source>
</evidence>
<dbReference type="Proteomes" id="UP001221757">
    <property type="component" value="Unassembled WGS sequence"/>
</dbReference>
<protein>
    <submittedName>
        <fullName evidence="2">Uncharacterized protein</fullName>
    </submittedName>
</protein>
<feature type="region of interest" description="Disordered" evidence="1">
    <location>
        <begin position="313"/>
        <end position="369"/>
    </location>
</feature>
<keyword evidence="3" id="KW-1185">Reference proteome</keyword>
<reference evidence="2" key="1">
    <citation type="submission" date="2023-03" db="EMBL/GenBank/DDBJ databases">
        <title>Massive genome expansion in bonnet fungi (Mycena s.s.) driven by repeated elements and novel gene families across ecological guilds.</title>
        <authorList>
            <consortium name="Lawrence Berkeley National Laboratory"/>
            <person name="Harder C.B."/>
            <person name="Miyauchi S."/>
            <person name="Viragh M."/>
            <person name="Kuo A."/>
            <person name="Thoen E."/>
            <person name="Andreopoulos B."/>
            <person name="Lu D."/>
            <person name="Skrede I."/>
            <person name="Drula E."/>
            <person name="Henrissat B."/>
            <person name="Morin E."/>
            <person name="Kohler A."/>
            <person name="Barry K."/>
            <person name="LaButti K."/>
            <person name="Morin E."/>
            <person name="Salamov A."/>
            <person name="Lipzen A."/>
            <person name="Mereny Z."/>
            <person name="Hegedus B."/>
            <person name="Baldrian P."/>
            <person name="Stursova M."/>
            <person name="Weitz H."/>
            <person name="Taylor A."/>
            <person name="Grigoriev I.V."/>
            <person name="Nagy L.G."/>
            <person name="Martin F."/>
            <person name="Kauserud H."/>
        </authorList>
    </citation>
    <scope>NUCLEOTIDE SEQUENCE</scope>
    <source>
        <strain evidence="2">CBHHK067</strain>
    </source>
</reference>
<feature type="compositionally biased region" description="Pro residues" evidence="1">
    <location>
        <begin position="346"/>
        <end position="355"/>
    </location>
</feature>
<proteinExistence type="predicted"/>
<dbReference type="EMBL" id="JARKIE010000311">
    <property type="protein sequence ID" value="KAJ7655428.1"/>
    <property type="molecule type" value="Genomic_DNA"/>
</dbReference>
<accession>A0AAD7G4V0</accession>
<feature type="non-terminal residue" evidence="2">
    <location>
        <position position="1"/>
    </location>
</feature>
<comment type="caution">
    <text evidence="2">The sequence shown here is derived from an EMBL/GenBank/DDBJ whole genome shotgun (WGS) entry which is preliminary data.</text>
</comment>
<organism evidence="2 3">
    <name type="scientific">Mycena rosella</name>
    <name type="common">Pink bonnet</name>
    <name type="synonym">Agaricus rosellus</name>
    <dbReference type="NCBI Taxonomy" id="1033263"/>
    <lineage>
        <taxon>Eukaryota</taxon>
        <taxon>Fungi</taxon>
        <taxon>Dikarya</taxon>
        <taxon>Basidiomycota</taxon>
        <taxon>Agaricomycotina</taxon>
        <taxon>Agaricomycetes</taxon>
        <taxon>Agaricomycetidae</taxon>
        <taxon>Agaricales</taxon>
        <taxon>Marasmiineae</taxon>
        <taxon>Mycenaceae</taxon>
        <taxon>Mycena</taxon>
    </lineage>
</organism>
<name>A0AAD7G4V0_MYCRO</name>